<dbReference type="GO" id="GO:0004497">
    <property type="term" value="F:monooxygenase activity"/>
    <property type="evidence" value="ECO:0007669"/>
    <property type="project" value="UniProtKB-KW"/>
</dbReference>
<sequence>MRVMIIGAGMGGLVLAHALHRADIDVTVHDRDTDAATGGYRLALDGRACAILRRHLTPEHYQALQASSMPSETNHGLTFADHRLRALSVATWDSTEEALLIGRVPLRRLLAEGLGERVRFTSAFVRHEIRADGSVVAHFADGSSEVADVLVGADGAGSRVAAALAGRATSASFGFGGLAARTPLDAATQRRLPKIVDGGAVLAIGPDGAGIFMTRHDAATRAAVDPAACHRIAPITEAPALIWSLIALDAVMPPEATRALRGPALIELALRALRGWPRDLRAIVAAADPDSAAYYPFNAADPDTELTPWPAGPVTALGDAVHAMPPTAGRAASTAIRDADHLATELIAARDGTTTIALATLRFHKTMATYAPDAVRESLVPLRWMRRLSHPLAGGVARVAMPAAAALHRVRQAA</sequence>
<proteinExistence type="predicted"/>
<evidence type="ECO:0000256" key="1">
    <source>
        <dbReference type="ARBA" id="ARBA00022630"/>
    </source>
</evidence>
<feature type="domain" description="FAD-binding" evidence="5">
    <location>
        <begin position="2"/>
        <end position="167"/>
    </location>
</feature>
<evidence type="ECO:0000256" key="2">
    <source>
        <dbReference type="ARBA" id="ARBA00022827"/>
    </source>
</evidence>
<dbReference type="SUPFAM" id="SSF51905">
    <property type="entry name" value="FAD/NAD(P)-binding domain"/>
    <property type="match status" value="1"/>
</dbReference>
<dbReference type="InterPro" id="IPR002938">
    <property type="entry name" value="FAD-bd"/>
</dbReference>
<dbReference type="Gene3D" id="3.50.50.60">
    <property type="entry name" value="FAD/NAD(P)-binding domain"/>
    <property type="match status" value="1"/>
</dbReference>
<accession>A0AAE3YRB3</accession>
<evidence type="ECO:0000313" key="6">
    <source>
        <dbReference type="EMBL" id="MDR7277216.1"/>
    </source>
</evidence>
<organism evidence="6 7">
    <name type="scientific">Catenuloplanes atrovinosus</name>
    <dbReference type="NCBI Taxonomy" id="137266"/>
    <lineage>
        <taxon>Bacteria</taxon>
        <taxon>Bacillati</taxon>
        <taxon>Actinomycetota</taxon>
        <taxon>Actinomycetes</taxon>
        <taxon>Micromonosporales</taxon>
        <taxon>Micromonosporaceae</taxon>
        <taxon>Catenuloplanes</taxon>
    </lineage>
</organism>
<dbReference type="RefSeq" id="WP_310369413.1">
    <property type="nucleotide sequence ID" value="NZ_JAVDYB010000001.1"/>
</dbReference>
<dbReference type="EMBL" id="JAVDYB010000001">
    <property type="protein sequence ID" value="MDR7277216.1"/>
    <property type="molecule type" value="Genomic_DNA"/>
</dbReference>
<protein>
    <submittedName>
        <fullName evidence="6">2-polyprenyl-6-methoxyphenol hydroxylase-like FAD-dependent oxidoreductase</fullName>
    </submittedName>
</protein>
<dbReference type="PRINTS" id="PR00420">
    <property type="entry name" value="RNGMNOXGNASE"/>
</dbReference>
<feature type="domain" description="FAD-binding" evidence="5">
    <location>
        <begin position="306"/>
        <end position="354"/>
    </location>
</feature>
<keyword evidence="3" id="KW-0560">Oxidoreductase</keyword>
<keyword evidence="1" id="KW-0285">Flavoprotein</keyword>
<dbReference type="Proteomes" id="UP001183643">
    <property type="component" value="Unassembled WGS sequence"/>
</dbReference>
<evidence type="ECO:0000259" key="5">
    <source>
        <dbReference type="Pfam" id="PF01494"/>
    </source>
</evidence>
<evidence type="ECO:0000256" key="3">
    <source>
        <dbReference type="ARBA" id="ARBA00023002"/>
    </source>
</evidence>
<dbReference type="InterPro" id="IPR036188">
    <property type="entry name" value="FAD/NAD-bd_sf"/>
</dbReference>
<name>A0AAE3YRB3_9ACTN</name>
<evidence type="ECO:0000256" key="4">
    <source>
        <dbReference type="ARBA" id="ARBA00023033"/>
    </source>
</evidence>
<keyword evidence="7" id="KW-1185">Reference proteome</keyword>
<dbReference type="PANTHER" id="PTHR47178:SF6">
    <property type="entry name" value="FAD-BINDING DOMAIN-CONTAINING PROTEIN"/>
    <property type="match status" value="1"/>
</dbReference>
<keyword evidence="4" id="KW-0503">Monooxygenase</keyword>
<dbReference type="AlphaFoldDB" id="A0AAE3YRB3"/>
<comment type="caution">
    <text evidence="6">The sequence shown here is derived from an EMBL/GenBank/DDBJ whole genome shotgun (WGS) entry which is preliminary data.</text>
</comment>
<dbReference type="PANTHER" id="PTHR47178">
    <property type="entry name" value="MONOOXYGENASE, FAD-BINDING"/>
    <property type="match status" value="1"/>
</dbReference>
<dbReference type="GO" id="GO:0071949">
    <property type="term" value="F:FAD binding"/>
    <property type="evidence" value="ECO:0007669"/>
    <property type="project" value="InterPro"/>
</dbReference>
<reference evidence="6" key="1">
    <citation type="submission" date="2023-07" db="EMBL/GenBank/DDBJ databases">
        <title>Sequencing the genomes of 1000 actinobacteria strains.</title>
        <authorList>
            <person name="Klenk H.-P."/>
        </authorList>
    </citation>
    <scope>NUCLEOTIDE SEQUENCE</scope>
    <source>
        <strain evidence="6">DSM 44707</strain>
    </source>
</reference>
<dbReference type="Pfam" id="PF01494">
    <property type="entry name" value="FAD_binding_3"/>
    <property type="match status" value="2"/>
</dbReference>
<keyword evidence="2" id="KW-0274">FAD</keyword>
<evidence type="ECO:0000313" key="7">
    <source>
        <dbReference type="Proteomes" id="UP001183643"/>
    </source>
</evidence>
<gene>
    <name evidence="6" type="ORF">J2S41_003994</name>
</gene>